<dbReference type="GO" id="GO:0004867">
    <property type="term" value="F:serine-type endopeptidase inhibitor activity"/>
    <property type="evidence" value="ECO:0007669"/>
    <property type="project" value="UniProtKB-KW"/>
</dbReference>
<dbReference type="PROSITE" id="PS00280">
    <property type="entry name" value="BPTI_KUNITZ_1"/>
    <property type="match status" value="3"/>
</dbReference>
<feature type="domain" description="BPTI/Kunitz inhibitor" evidence="7">
    <location>
        <begin position="396"/>
        <end position="446"/>
    </location>
</feature>
<dbReference type="InterPro" id="IPR050098">
    <property type="entry name" value="TFPI/VKTCI-like"/>
</dbReference>
<dbReference type="InterPro" id="IPR002223">
    <property type="entry name" value="Kunitz_BPTI"/>
</dbReference>
<dbReference type="PANTHER" id="PTHR10083:SF374">
    <property type="entry name" value="BPTI_KUNITZ INHIBITOR DOMAIN-CONTAINING PROTEIN"/>
    <property type="match status" value="1"/>
</dbReference>
<evidence type="ECO:0000256" key="4">
    <source>
        <dbReference type="ARBA" id="ARBA00022900"/>
    </source>
</evidence>
<dbReference type="InterPro" id="IPR020901">
    <property type="entry name" value="Prtase_inh_Kunz-CS"/>
</dbReference>
<comment type="subcellular location">
    <subcellularLocation>
        <location evidence="1">Secreted</location>
    </subcellularLocation>
</comment>
<dbReference type="Pfam" id="PF00014">
    <property type="entry name" value="Kunitz_BPTI"/>
    <property type="match status" value="7"/>
</dbReference>
<dbReference type="CDD" id="cd22593">
    <property type="entry name" value="Kunitz_conkunitzin"/>
    <property type="match status" value="3"/>
</dbReference>
<dbReference type="AlphaFoldDB" id="A0A7E6ETK9"/>
<dbReference type="GO" id="GO:0005615">
    <property type="term" value="C:extracellular space"/>
    <property type="evidence" value="ECO:0007669"/>
    <property type="project" value="TreeGrafter"/>
</dbReference>
<feature type="domain" description="BPTI/Kunitz inhibitor" evidence="7">
    <location>
        <begin position="140"/>
        <end position="189"/>
    </location>
</feature>
<keyword evidence="5" id="KW-1015">Disulfide bond</keyword>
<evidence type="ECO:0000256" key="5">
    <source>
        <dbReference type="ARBA" id="ARBA00023157"/>
    </source>
</evidence>
<evidence type="ECO:0000313" key="8">
    <source>
        <dbReference type="Proteomes" id="UP000515154"/>
    </source>
</evidence>
<dbReference type="PROSITE" id="PS50279">
    <property type="entry name" value="BPTI_KUNITZ_2"/>
    <property type="match status" value="7"/>
</dbReference>
<dbReference type="InterPro" id="IPR036880">
    <property type="entry name" value="Kunitz_BPTI_sf"/>
</dbReference>
<name>A0A7E6ETK9_9MOLL</name>
<feature type="domain" description="BPTI/Kunitz inhibitor" evidence="7">
    <location>
        <begin position="32"/>
        <end position="82"/>
    </location>
</feature>
<feature type="chain" id="PRO_5028904572" evidence="6">
    <location>
        <begin position="20"/>
        <end position="451"/>
    </location>
</feature>
<feature type="signal peptide" evidence="6">
    <location>
        <begin position="1"/>
        <end position="19"/>
    </location>
</feature>
<keyword evidence="6" id="KW-0732">Signal</keyword>
<gene>
    <name evidence="9" type="primary">LOC115212105</name>
</gene>
<evidence type="ECO:0000313" key="9">
    <source>
        <dbReference type="RefSeq" id="XP_036359006.1"/>
    </source>
</evidence>
<organism evidence="8 9">
    <name type="scientific">Octopus sinensis</name>
    <name type="common">East Asian common octopus</name>
    <dbReference type="NCBI Taxonomy" id="2607531"/>
    <lineage>
        <taxon>Eukaryota</taxon>
        <taxon>Metazoa</taxon>
        <taxon>Spiralia</taxon>
        <taxon>Lophotrochozoa</taxon>
        <taxon>Mollusca</taxon>
        <taxon>Cephalopoda</taxon>
        <taxon>Coleoidea</taxon>
        <taxon>Octopodiformes</taxon>
        <taxon>Octopoda</taxon>
        <taxon>Incirrata</taxon>
        <taxon>Octopodidae</taxon>
        <taxon>Octopus</taxon>
    </lineage>
</organism>
<keyword evidence="4" id="KW-0722">Serine protease inhibitor</keyword>
<dbReference type="KEGG" id="osn:115212105"/>
<feature type="domain" description="BPTI/Kunitz inhibitor" evidence="7">
    <location>
        <begin position="86"/>
        <end position="136"/>
    </location>
</feature>
<accession>A0A7E6ETK9</accession>
<dbReference type="PRINTS" id="PR00759">
    <property type="entry name" value="BASICPTASE"/>
</dbReference>
<feature type="domain" description="BPTI/Kunitz inhibitor" evidence="7">
    <location>
        <begin position="259"/>
        <end position="309"/>
    </location>
</feature>
<dbReference type="SMART" id="SM00131">
    <property type="entry name" value="KU"/>
    <property type="match status" value="7"/>
</dbReference>
<evidence type="ECO:0000256" key="2">
    <source>
        <dbReference type="ARBA" id="ARBA00022525"/>
    </source>
</evidence>
<keyword evidence="8" id="KW-1185">Reference proteome</keyword>
<sequence length="451" mass="52192">MLRLIHWLFLICVGLGVRAGHHPDHHDIPSECTLPAELGSCTFPPSKRWYFDIKSETCKKFWYTCGGNSNNFLSREECIGVCTNVCSLPVVIGTGWGTMRRYYFNKKENRCKHFMCAGKGRNGNNFPSIEKCQNTCMSICKLPFDVAHVRALFRAFTTIINRRMQRFTYGGCLGNRNNFKTIQYCQKACGNFQNSPQCMSATDKSCSRLANKFFPLYFQIYYFNKKENRCKHFMCAGKGRNGNNFPSIEKCQNTCMSVCKLPFDVGPCEGAFPRFYYDYKSQECRRFTYGGCLGNRNNFKTIQYCQKACGNFQKYVRTQTSTKRIVLEHSHQSTCQVCTNVCSLPVVNGTGWETMRRYYFNKKENRCKHFMCAGKGRNGNNFPSIEKCQNTCMSVCKLPYDVGQCRGYFPRFYYDYKSQECRRFTYGGCLGNRNNFKTIQYCQKACGNFQS</sequence>
<dbReference type="FunFam" id="4.10.410.10:FF:000011">
    <property type="entry name" value="Tissue factor pathway inhibitor"/>
    <property type="match status" value="2"/>
</dbReference>
<protein>
    <submittedName>
        <fullName evidence="9">Papilin-like</fullName>
    </submittedName>
</protein>
<dbReference type="PANTHER" id="PTHR10083">
    <property type="entry name" value="KUNITZ-TYPE PROTEASE INHIBITOR-RELATED"/>
    <property type="match status" value="1"/>
</dbReference>
<keyword evidence="3" id="KW-0646">Protease inhibitor</keyword>
<evidence type="ECO:0000256" key="3">
    <source>
        <dbReference type="ARBA" id="ARBA00022690"/>
    </source>
</evidence>
<feature type="domain" description="BPTI/Kunitz inhibitor" evidence="7">
    <location>
        <begin position="198"/>
        <end position="255"/>
    </location>
</feature>
<dbReference type="CDD" id="cd00109">
    <property type="entry name" value="Kunitz-type"/>
    <property type="match status" value="3"/>
</dbReference>
<proteinExistence type="predicted"/>
<evidence type="ECO:0000256" key="1">
    <source>
        <dbReference type="ARBA" id="ARBA00004613"/>
    </source>
</evidence>
<feature type="domain" description="BPTI/Kunitz inhibitor" evidence="7">
    <location>
        <begin position="342"/>
        <end position="392"/>
    </location>
</feature>
<dbReference type="Gene3D" id="4.10.410.10">
    <property type="entry name" value="Pancreatic trypsin inhibitor Kunitz domain"/>
    <property type="match status" value="7"/>
</dbReference>
<reference evidence="9" key="1">
    <citation type="submission" date="2025-08" db="UniProtKB">
        <authorList>
            <consortium name="RefSeq"/>
        </authorList>
    </citation>
    <scope>IDENTIFICATION</scope>
</reference>
<dbReference type="Proteomes" id="UP000515154">
    <property type="component" value="Linkage group LG5"/>
</dbReference>
<evidence type="ECO:0000259" key="7">
    <source>
        <dbReference type="PROSITE" id="PS50279"/>
    </source>
</evidence>
<keyword evidence="2" id="KW-0964">Secreted</keyword>
<dbReference type="SUPFAM" id="SSF57362">
    <property type="entry name" value="BPTI-like"/>
    <property type="match status" value="7"/>
</dbReference>
<evidence type="ECO:0000256" key="6">
    <source>
        <dbReference type="SAM" id="SignalP"/>
    </source>
</evidence>
<dbReference type="RefSeq" id="XP_036359006.1">
    <property type="nucleotide sequence ID" value="XM_036503113.1"/>
</dbReference>